<keyword evidence="1" id="KW-1133">Transmembrane helix</keyword>
<feature type="transmembrane region" description="Helical" evidence="1">
    <location>
        <begin position="133"/>
        <end position="155"/>
    </location>
</feature>
<feature type="transmembrane region" description="Helical" evidence="1">
    <location>
        <begin position="350"/>
        <end position="372"/>
    </location>
</feature>
<reference evidence="2 3" key="1">
    <citation type="submission" date="2020-03" db="EMBL/GenBank/DDBJ databases">
        <title>WGS of actinomycetes isolated from Thailand.</title>
        <authorList>
            <person name="Thawai C."/>
        </authorList>
    </citation>
    <scope>NUCLEOTIDE SEQUENCE [LARGE SCALE GENOMIC DNA]</scope>
    <source>
        <strain evidence="2 3">PRB2-1</strain>
    </source>
</reference>
<proteinExistence type="predicted"/>
<feature type="transmembrane region" description="Helical" evidence="1">
    <location>
        <begin position="268"/>
        <end position="290"/>
    </location>
</feature>
<dbReference type="EMBL" id="JAATEJ010000024">
    <property type="protein sequence ID" value="NJP46840.1"/>
    <property type="molecule type" value="Genomic_DNA"/>
</dbReference>
<keyword evidence="1" id="KW-0472">Membrane</keyword>
<feature type="transmembrane region" description="Helical" evidence="1">
    <location>
        <begin position="167"/>
        <end position="190"/>
    </location>
</feature>
<sequence>MPTIAADDGDAATGPAPAQLDPDARIRLLPLTYLTEGDEVTVGCAATNSYAVLPEDGAGLLRRLGEGGTLGEAADWYRETYGETVDLAEFLEAIVDLGFVDTAGPTAEDTAGRTAGRPPAAPPPVRWARLGRIVFSPLSGLCFLALAALTAALMVRHRDLVPGNHDLFFTRYMTVMELVTFLGQFPLLLLHESFHALAGRRLGLASRLSVGRRLYYVVFLTEMDGLVTVPRRKRYLPMLAGMTADVLVIMVLTVCADATRRADGSLSLTGGILLALSYTTVLRLLWQFFFYIETDLYYVFVTVLGCVDLQGAARAVLRNRWYRLRRTPQRMTDPAVWHPRDRSVARWYSWLLLAGWTFSFASLGLIIIPVAVRVFSKVGGRLDDPGAQSVSGLLDSAVFLSLNLAQLCFALWLAVRAQRSRRAARTAATAGATAGTAATATTLS</sequence>
<dbReference type="Proteomes" id="UP000734511">
    <property type="component" value="Unassembled WGS sequence"/>
</dbReference>
<organism evidence="2 3">
    <name type="scientific">Actinacidiphila epipremni</name>
    <dbReference type="NCBI Taxonomy" id="2053013"/>
    <lineage>
        <taxon>Bacteria</taxon>
        <taxon>Bacillati</taxon>
        <taxon>Actinomycetota</taxon>
        <taxon>Actinomycetes</taxon>
        <taxon>Kitasatosporales</taxon>
        <taxon>Streptomycetaceae</taxon>
        <taxon>Actinacidiphila</taxon>
    </lineage>
</organism>
<feature type="transmembrane region" description="Helical" evidence="1">
    <location>
        <begin position="296"/>
        <end position="317"/>
    </location>
</feature>
<gene>
    <name evidence="2" type="ORF">HCN08_26040</name>
</gene>
<comment type="caution">
    <text evidence="2">The sequence shown here is derived from an EMBL/GenBank/DDBJ whole genome shotgun (WGS) entry which is preliminary data.</text>
</comment>
<keyword evidence="1" id="KW-0812">Transmembrane</keyword>
<evidence type="ECO:0000313" key="3">
    <source>
        <dbReference type="Proteomes" id="UP000734511"/>
    </source>
</evidence>
<keyword evidence="3" id="KW-1185">Reference proteome</keyword>
<evidence type="ECO:0008006" key="4">
    <source>
        <dbReference type="Google" id="ProtNLM"/>
    </source>
</evidence>
<evidence type="ECO:0000313" key="2">
    <source>
        <dbReference type="EMBL" id="NJP46840.1"/>
    </source>
</evidence>
<accession>A0ABX0ZSF3</accession>
<feature type="transmembrane region" description="Helical" evidence="1">
    <location>
        <begin position="392"/>
        <end position="415"/>
    </location>
</feature>
<name>A0ABX0ZSF3_9ACTN</name>
<feature type="transmembrane region" description="Helical" evidence="1">
    <location>
        <begin position="235"/>
        <end position="256"/>
    </location>
</feature>
<evidence type="ECO:0000256" key="1">
    <source>
        <dbReference type="SAM" id="Phobius"/>
    </source>
</evidence>
<dbReference type="RefSeq" id="WP_167985686.1">
    <property type="nucleotide sequence ID" value="NZ_JAATEJ010000024.1"/>
</dbReference>
<protein>
    <recommendedName>
        <fullName evidence="4">PqqD family protein</fullName>
    </recommendedName>
</protein>